<evidence type="ECO:0008006" key="3">
    <source>
        <dbReference type="Google" id="ProtNLM"/>
    </source>
</evidence>
<name>A0AAN8NG63_9PEZI</name>
<organism evidence="1 2">
    <name type="scientific">Arthrobotrys conoides</name>
    <dbReference type="NCBI Taxonomy" id="74498"/>
    <lineage>
        <taxon>Eukaryota</taxon>
        <taxon>Fungi</taxon>
        <taxon>Dikarya</taxon>
        <taxon>Ascomycota</taxon>
        <taxon>Pezizomycotina</taxon>
        <taxon>Orbiliomycetes</taxon>
        <taxon>Orbiliales</taxon>
        <taxon>Orbiliaceae</taxon>
        <taxon>Arthrobotrys</taxon>
    </lineage>
</organism>
<dbReference type="InterPro" id="IPR032675">
    <property type="entry name" value="LRR_dom_sf"/>
</dbReference>
<protein>
    <recommendedName>
        <fullName evidence="3">F-box domain-containing protein</fullName>
    </recommendedName>
</protein>
<evidence type="ECO:0000313" key="2">
    <source>
        <dbReference type="Proteomes" id="UP001307849"/>
    </source>
</evidence>
<dbReference type="Gene3D" id="3.80.10.10">
    <property type="entry name" value="Ribonuclease Inhibitor"/>
    <property type="match status" value="1"/>
</dbReference>
<evidence type="ECO:0000313" key="1">
    <source>
        <dbReference type="EMBL" id="KAK6516131.1"/>
    </source>
</evidence>
<reference evidence="1 2" key="1">
    <citation type="submission" date="2019-10" db="EMBL/GenBank/DDBJ databases">
        <authorList>
            <person name="Palmer J.M."/>
        </authorList>
    </citation>
    <scope>NUCLEOTIDE SEQUENCE [LARGE SCALE GENOMIC DNA]</scope>
    <source>
        <strain evidence="1 2">TWF506</strain>
    </source>
</reference>
<dbReference type="Proteomes" id="UP001307849">
    <property type="component" value="Unassembled WGS sequence"/>
</dbReference>
<comment type="caution">
    <text evidence="1">The sequence shown here is derived from an EMBL/GenBank/DDBJ whole genome shotgun (WGS) entry which is preliminary data.</text>
</comment>
<sequence length="461" mass="52374">MQRSAGSKKRTRHDPFRVFPAELNILILKDLSRKDLYSLSRCSKLCYLLCFPRRFDAGTITLTDGSIRLFQDGGLFEQYRTTIRSIHFSKTVTGTQFRPLGTDQEVSEAITQIRIWMDALSLFPKIQELHVSYTIPAVMEKNVYTAVMSAITAQSFYKDLECLEFHIHKDTETSYSSDSATLDLYEDIFTILSPENQTFLGPKIPDDAIDELIKAKVPELPSLTSARISVDGLRSPLINLKTTSCEGSLFYYIPLTRAPNLEYLWVETLTVSPKPHCDISNTNTLKEYKEKVYADPNQLHSFPSVTKLQLIADGIPSKEEIDSLPQIFPNLEVLEISQLKLSKREGGDETSSDGRREHRYDGIGKLKHLVDLTMPWPAYEGIGSIHPVYLSEWIYRWIGDEARKLNVVAFEGTRHIFRPERQHEIRVTCEIGAAGVKVDLKGDTSISEFQDPGPALDYLHM</sequence>
<gene>
    <name evidence="1" type="ORF">TWF506_006041</name>
</gene>
<dbReference type="AlphaFoldDB" id="A0AAN8NG63"/>
<accession>A0AAN8NG63</accession>
<keyword evidence="2" id="KW-1185">Reference proteome</keyword>
<proteinExistence type="predicted"/>
<dbReference type="EMBL" id="JAVHJM010000003">
    <property type="protein sequence ID" value="KAK6516131.1"/>
    <property type="molecule type" value="Genomic_DNA"/>
</dbReference>